<gene>
    <name evidence="1" type="ORF">BC952_2615</name>
</gene>
<reference evidence="1 2" key="1">
    <citation type="submission" date="2018-10" db="EMBL/GenBank/DDBJ databases">
        <title>Genomic Encyclopedia of Archaeal and Bacterial Type Strains, Phase II (KMG-II): from individual species to whole genera.</title>
        <authorList>
            <person name="Goeker M."/>
        </authorList>
    </citation>
    <scope>NUCLEOTIDE SEQUENCE [LARGE SCALE GENOMIC DNA]</scope>
    <source>
        <strain evidence="1 2">DSM 15094</strain>
    </source>
</reference>
<accession>A0A495RZC8</accession>
<evidence type="ECO:0000313" key="1">
    <source>
        <dbReference type="EMBL" id="RKS92700.1"/>
    </source>
</evidence>
<keyword evidence="2" id="KW-1185">Reference proteome</keyword>
<organism evidence="1 2">
    <name type="scientific">Flavobacterium limicola</name>
    <dbReference type="NCBI Taxonomy" id="180441"/>
    <lineage>
        <taxon>Bacteria</taxon>
        <taxon>Pseudomonadati</taxon>
        <taxon>Bacteroidota</taxon>
        <taxon>Flavobacteriia</taxon>
        <taxon>Flavobacteriales</taxon>
        <taxon>Flavobacteriaceae</taxon>
        <taxon>Flavobacterium</taxon>
    </lineage>
</organism>
<proteinExistence type="predicted"/>
<sequence>MISPLDFLEGFLLSATLPGQRIATCPILLNYHDTAYSCIYCTMAISWLNFLL</sequence>
<comment type="caution">
    <text evidence="1">The sequence shown here is derived from an EMBL/GenBank/DDBJ whole genome shotgun (WGS) entry which is preliminary data.</text>
</comment>
<evidence type="ECO:0000313" key="2">
    <source>
        <dbReference type="Proteomes" id="UP000280091"/>
    </source>
</evidence>
<dbReference type="AlphaFoldDB" id="A0A495RZC8"/>
<dbReference type="Proteomes" id="UP000280091">
    <property type="component" value="Unassembled WGS sequence"/>
</dbReference>
<protein>
    <submittedName>
        <fullName evidence="1">Uncharacterized protein</fullName>
    </submittedName>
</protein>
<name>A0A495RZC8_9FLAO</name>
<dbReference type="EMBL" id="RBXA01000003">
    <property type="protein sequence ID" value="RKS92700.1"/>
    <property type="molecule type" value="Genomic_DNA"/>
</dbReference>